<evidence type="ECO:0000313" key="2">
    <source>
        <dbReference type="Proteomes" id="UP001528912"/>
    </source>
</evidence>
<dbReference type="PANTHER" id="PTHR10151:SF120">
    <property type="entry name" value="BIS(5'-ADENOSYL)-TRIPHOSPHATASE"/>
    <property type="match status" value="1"/>
</dbReference>
<proteinExistence type="predicted"/>
<gene>
    <name evidence="1" type="ORF">P4R38_16405</name>
</gene>
<name>A0ABT6CAB2_9MICO</name>
<sequence>MTAGSDTVQPVLPAYDGGGLAGVLPSVAASLGVGTGPLDLAPARRAVVVLVDGLGMELLRQRKGHAPFLRALLAQARDLRAGFPSTTATSVGSFGTGLPPGAHGLTGYQVEIPGEGRLFNELSWEGGPDPRTWQPEPTVLQRTAAAGVATTMVAPAYFDGSGLTRAALRGAAFRAADALEDRVDATLSAVRKDSRALVYLYWGELDRTGHVHGCQSRQWGEELEHIDRELRRLSDRLPRDCSLTVVADHGMIDIPMDARIDVAHDGELASGVRLVGGEMRALQLYCEQGAAADVLATWRGRLGASGWILSREEAVGQGWFGPVQERVMPRIGDVVVAFHEPVGVVDSRVMRPVVLGLLGQHGSLTPEEQNVPMLHLDAPDQR</sequence>
<dbReference type="Gene3D" id="3.40.720.10">
    <property type="entry name" value="Alkaline Phosphatase, subunit A"/>
    <property type="match status" value="1"/>
</dbReference>
<dbReference type="InterPro" id="IPR017850">
    <property type="entry name" value="Alkaline_phosphatase_core_sf"/>
</dbReference>
<dbReference type="EMBL" id="JAROAV010000043">
    <property type="protein sequence ID" value="MDF8265830.1"/>
    <property type="molecule type" value="Genomic_DNA"/>
</dbReference>
<dbReference type="PANTHER" id="PTHR10151">
    <property type="entry name" value="ECTONUCLEOTIDE PYROPHOSPHATASE/PHOSPHODIESTERASE"/>
    <property type="match status" value="1"/>
</dbReference>
<dbReference type="Proteomes" id="UP001528912">
    <property type="component" value="Unassembled WGS sequence"/>
</dbReference>
<accession>A0ABT6CAB2</accession>
<protein>
    <submittedName>
        <fullName evidence="1">Alkaline phosphatase family protein</fullName>
    </submittedName>
</protein>
<dbReference type="RefSeq" id="WP_277193105.1">
    <property type="nucleotide sequence ID" value="NZ_JAROAV010000043.1"/>
</dbReference>
<keyword evidence="2" id="KW-1185">Reference proteome</keyword>
<evidence type="ECO:0000313" key="1">
    <source>
        <dbReference type="EMBL" id="MDF8265830.1"/>
    </source>
</evidence>
<dbReference type="InterPro" id="IPR002591">
    <property type="entry name" value="Phosphodiest/P_Trfase"/>
</dbReference>
<dbReference type="SUPFAM" id="SSF53649">
    <property type="entry name" value="Alkaline phosphatase-like"/>
    <property type="match status" value="1"/>
</dbReference>
<comment type="caution">
    <text evidence="1">The sequence shown here is derived from an EMBL/GenBank/DDBJ whole genome shotgun (WGS) entry which is preliminary data.</text>
</comment>
<dbReference type="Pfam" id="PF01663">
    <property type="entry name" value="Phosphodiest"/>
    <property type="match status" value="1"/>
</dbReference>
<reference evidence="1 2" key="1">
    <citation type="submission" date="2023-03" db="EMBL/GenBank/DDBJ databases">
        <title>YIM 133296 draft genome.</title>
        <authorList>
            <person name="Xiong L."/>
        </authorList>
    </citation>
    <scope>NUCLEOTIDE SEQUENCE [LARGE SCALE GENOMIC DNA]</scope>
    <source>
        <strain evidence="1 2">YIM 133296</strain>
    </source>
</reference>
<organism evidence="1 2">
    <name type="scientific">Luteipulveratus flavus</name>
    <dbReference type="NCBI Taxonomy" id="3031728"/>
    <lineage>
        <taxon>Bacteria</taxon>
        <taxon>Bacillati</taxon>
        <taxon>Actinomycetota</taxon>
        <taxon>Actinomycetes</taxon>
        <taxon>Micrococcales</taxon>
        <taxon>Dermacoccaceae</taxon>
        <taxon>Luteipulveratus</taxon>
    </lineage>
</organism>